<name>A0A1T4YH29_9CLOT</name>
<dbReference type="InterPro" id="IPR027417">
    <property type="entry name" value="P-loop_NTPase"/>
</dbReference>
<dbReference type="Pfam" id="PF13479">
    <property type="entry name" value="AAA_24"/>
    <property type="match status" value="1"/>
</dbReference>
<dbReference type="Proteomes" id="UP000190105">
    <property type="component" value="Unassembled WGS sequence"/>
</dbReference>
<evidence type="ECO:0000313" key="2">
    <source>
        <dbReference type="Proteomes" id="UP000190105"/>
    </source>
</evidence>
<reference evidence="2" key="1">
    <citation type="submission" date="2017-02" db="EMBL/GenBank/DDBJ databases">
        <authorList>
            <person name="Varghese N."/>
            <person name="Submissions S."/>
        </authorList>
    </citation>
    <scope>NUCLEOTIDE SEQUENCE [LARGE SCALE GENOMIC DNA]</scope>
    <source>
        <strain evidence="2">USBA 833</strain>
    </source>
</reference>
<dbReference type="Gene3D" id="3.40.50.300">
    <property type="entry name" value="P-loop containing nucleotide triphosphate hydrolases"/>
    <property type="match status" value="1"/>
</dbReference>
<gene>
    <name evidence="1" type="ORF">SAMN05443428_1541</name>
</gene>
<evidence type="ECO:0000313" key="1">
    <source>
        <dbReference type="EMBL" id="SKB01142.1"/>
    </source>
</evidence>
<dbReference type="SUPFAM" id="SSF52540">
    <property type="entry name" value="P-loop containing nucleoside triphosphate hydrolases"/>
    <property type="match status" value="1"/>
</dbReference>
<protein>
    <submittedName>
        <fullName evidence="1">AAA domain-containing protein</fullName>
    </submittedName>
</protein>
<dbReference type="EMBL" id="FUYH01000054">
    <property type="protein sequence ID" value="SKB01142.1"/>
    <property type="molecule type" value="Genomic_DNA"/>
</dbReference>
<feature type="non-terminal residue" evidence="1">
    <location>
        <position position="157"/>
    </location>
</feature>
<keyword evidence="2" id="KW-1185">Reference proteome</keyword>
<sequence>MGFQKATKKQAKARIGLIGPSGAGKTYTSLALATGLGKKIALIDTEHGSASKYADKFDFDVLELDNYNPQHYINAIKEAGKLGYDVLIIDSLSHAWAGTDGALELADKNSIKYGGNKFAAWRDITPLHNKLIEAIISSPCHIIATMRAKTQYIQTQD</sequence>
<dbReference type="RefSeq" id="WP_179122342.1">
    <property type="nucleotide sequence ID" value="NZ_FUYH01000054.1"/>
</dbReference>
<dbReference type="STRING" id="1147123.SAMN05443428_1541"/>
<dbReference type="AlphaFoldDB" id="A0A1T4YH29"/>
<organism evidence="1 2">
    <name type="scientific">Caloramator quimbayensis</name>
    <dbReference type="NCBI Taxonomy" id="1147123"/>
    <lineage>
        <taxon>Bacteria</taxon>
        <taxon>Bacillati</taxon>
        <taxon>Bacillota</taxon>
        <taxon>Clostridia</taxon>
        <taxon>Eubacteriales</taxon>
        <taxon>Clostridiaceae</taxon>
        <taxon>Caloramator</taxon>
    </lineage>
</organism>
<accession>A0A1T4YH29</accession>
<proteinExistence type="predicted"/>